<sequence length="392" mass="44445">MIYVPFLHVPFLHVACLACLACFSLAERTERTAKFSLLQHTLKLEDRDTGDSTHSLFVKFHKVAGSTWRAYVDTISHEGNSCSKDCGDPVWDCEQRYPHELATFEWCCQQSGKNDSCPGIAHSCTFHTGMAVMRQAVSGQNITTLTSDMADVQNLWPATERLKLLWKVEWARSWLPSDLHHKRLLVTTILREPIERLRSFYYFGGNGFFTNFSADLGNLAASHQGFKSWLEFRRDFVTGNWSYEQFQQQASNRDAGSTSMSIVLRSCCEYETWLGDGSVEKAKLTLATQFDLVGITERLDESLVSLGMVYGLTPQQLAAMFRRSVPEIFDNGDNKLDWTEEERALATVVAEKSTAIYKFAQEVFQRRAPALFGSEENMQAAVETFKKLNPDS</sequence>
<name>A0A812HRR0_9DINO</name>
<dbReference type="OrthoDB" id="416131at2759"/>
<feature type="chain" id="PRO_5032292629" evidence="1">
    <location>
        <begin position="27"/>
        <end position="392"/>
    </location>
</feature>
<reference evidence="2" key="1">
    <citation type="submission" date="2021-02" db="EMBL/GenBank/DDBJ databases">
        <authorList>
            <person name="Dougan E. K."/>
            <person name="Rhodes N."/>
            <person name="Thang M."/>
            <person name="Chan C."/>
        </authorList>
    </citation>
    <scope>NUCLEOTIDE SEQUENCE</scope>
</reference>
<accession>A0A812HRR0</accession>
<organism evidence="2 3">
    <name type="scientific">Symbiodinium natans</name>
    <dbReference type="NCBI Taxonomy" id="878477"/>
    <lineage>
        <taxon>Eukaryota</taxon>
        <taxon>Sar</taxon>
        <taxon>Alveolata</taxon>
        <taxon>Dinophyceae</taxon>
        <taxon>Suessiales</taxon>
        <taxon>Symbiodiniaceae</taxon>
        <taxon>Symbiodinium</taxon>
    </lineage>
</organism>
<keyword evidence="3" id="KW-1185">Reference proteome</keyword>
<gene>
    <name evidence="2" type="primary">STR8</name>
    <name evidence="2" type="ORF">SNAT2548_LOCUS1872</name>
</gene>
<evidence type="ECO:0000313" key="3">
    <source>
        <dbReference type="Proteomes" id="UP000604046"/>
    </source>
</evidence>
<dbReference type="Proteomes" id="UP000604046">
    <property type="component" value="Unassembled WGS sequence"/>
</dbReference>
<keyword evidence="1" id="KW-0732">Signal</keyword>
<evidence type="ECO:0000256" key="1">
    <source>
        <dbReference type="SAM" id="SignalP"/>
    </source>
</evidence>
<evidence type="ECO:0000313" key="2">
    <source>
        <dbReference type="EMBL" id="CAE6958901.1"/>
    </source>
</evidence>
<dbReference type="Gene3D" id="3.40.50.300">
    <property type="entry name" value="P-loop containing nucleotide triphosphate hydrolases"/>
    <property type="match status" value="1"/>
</dbReference>
<dbReference type="AlphaFoldDB" id="A0A812HRR0"/>
<protein>
    <submittedName>
        <fullName evidence="2">STR8 protein</fullName>
    </submittedName>
</protein>
<comment type="caution">
    <text evidence="2">The sequence shown here is derived from an EMBL/GenBank/DDBJ whole genome shotgun (WGS) entry which is preliminary data.</text>
</comment>
<proteinExistence type="predicted"/>
<dbReference type="InterPro" id="IPR027417">
    <property type="entry name" value="P-loop_NTPase"/>
</dbReference>
<feature type="signal peptide" evidence="1">
    <location>
        <begin position="1"/>
        <end position="26"/>
    </location>
</feature>
<dbReference type="EMBL" id="CAJNDS010000107">
    <property type="protein sequence ID" value="CAE6958901.1"/>
    <property type="molecule type" value="Genomic_DNA"/>
</dbReference>